<dbReference type="PANTHER" id="PTHR40031">
    <property type="entry name" value="HYPOTHETICAL MEMBRANE SPANNING PROTEIN"/>
    <property type="match status" value="1"/>
</dbReference>
<dbReference type="PANTHER" id="PTHR40031:SF1">
    <property type="entry name" value="MEMBRANE-BOUND METAL-DEPENDENT HYDROLASE"/>
    <property type="match status" value="1"/>
</dbReference>
<keyword evidence="1" id="KW-0472">Membrane</keyword>
<feature type="transmembrane region" description="Helical" evidence="1">
    <location>
        <begin position="162"/>
        <end position="180"/>
    </location>
</feature>
<keyword evidence="1" id="KW-0812">Transmembrane</keyword>
<gene>
    <name evidence="2" type="ORF">ACFFK0_20030</name>
</gene>
<feature type="transmembrane region" description="Helical" evidence="1">
    <location>
        <begin position="96"/>
        <end position="115"/>
    </location>
</feature>
<protein>
    <submittedName>
        <fullName evidence="2">Metal-dependent hydrolase</fullName>
    </submittedName>
</protein>
<keyword evidence="2" id="KW-0378">Hydrolase</keyword>
<name>A0ABV6DPY1_9BACL</name>
<proteinExistence type="predicted"/>
<organism evidence="2 3">
    <name type="scientific">Paenibacillus chartarius</name>
    <dbReference type="NCBI Taxonomy" id="747481"/>
    <lineage>
        <taxon>Bacteria</taxon>
        <taxon>Bacillati</taxon>
        <taxon>Bacillota</taxon>
        <taxon>Bacilli</taxon>
        <taxon>Bacillales</taxon>
        <taxon>Paenibacillaceae</taxon>
        <taxon>Paenibacillus</taxon>
    </lineage>
</organism>
<reference evidence="2 3" key="1">
    <citation type="submission" date="2024-09" db="EMBL/GenBank/DDBJ databases">
        <authorList>
            <person name="Sun Q."/>
            <person name="Mori K."/>
        </authorList>
    </citation>
    <scope>NUCLEOTIDE SEQUENCE [LARGE SCALE GENOMIC DNA]</scope>
    <source>
        <strain evidence="2 3">CCM 7759</strain>
    </source>
</reference>
<dbReference type="RefSeq" id="WP_377472108.1">
    <property type="nucleotide sequence ID" value="NZ_JBHLWN010000077.1"/>
</dbReference>
<comment type="caution">
    <text evidence="2">The sequence shown here is derived from an EMBL/GenBank/DDBJ whole genome shotgun (WGS) entry which is preliminary data.</text>
</comment>
<evidence type="ECO:0000313" key="3">
    <source>
        <dbReference type="Proteomes" id="UP001589776"/>
    </source>
</evidence>
<feature type="transmembrane region" description="Helical" evidence="1">
    <location>
        <begin position="71"/>
        <end position="90"/>
    </location>
</feature>
<dbReference type="InterPro" id="IPR053170">
    <property type="entry name" value="Transcription_regulator"/>
</dbReference>
<dbReference type="EMBL" id="JBHLWN010000077">
    <property type="protein sequence ID" value="MFC0214699.1"/>
    <property type="molecule type" value="Genomic_DNA"/>
</dbReference>
<dbReference type="GO" id="GO:0016787">
    <property type="term" value="F:hydrolase activity"/>
    <property type="evidence" value="ECO:0007669"/>
    <property type="project" value="UniProtKB-KW"/>
</dbReference>
<keyword evidence="1" id="KW-1133">Transmembrane helix</keyword>
<sequence>MDTGSHLLFGASLAGLAMLQPEVANSPLLAGAVLTATLVGSHAPDFDTVVRLKSYASYIRHHRGVTHSLPALLLWPLAIGGAAAGLFGVWEHVLTLSLWTMAAVIFHVFLDWLNVYGVQCFRPFSKQWHHLDILPLFDPFLFAVHSIGVIAWMTGAAEPGRLFLAVYLLTFAYIGVRAWHHAHTVRLVKKELEIEQGVCHIVPSLWWFHWQFVLETADTFYNGTIRFRDIRVKDVYTKDQTHPAIQATMGTDGVRAFLHFAQRVHVRLTEGQDGYVVHWRDLRFWHNHKLPFGVDVQLDSDLNVVSDRLGWTKKAWDPPYV</sequence>
<dbReference type="Pfam" id="PF04307">
    <property type="entry name" value="YdjM"/>
    <property type="match status" value="1"/>
</dbReference>
<evidence type="ECO:0000256" key="1">
    <source>
        <dbReference type="SAM" id="Phobius"/>
    </source>
</evidence>
<feature type="transmembrane region" description="Helical" evidence="1">
    <location>
        <begin position="136"/>
        <end position="156"/>
    </location>
</feature>
<keyword evidence="3" id="KW-1185">Reference proteome</keyword>
<dbReference type="Proteomes" id="UP001589776">
    <property type="component" value="Unassembled WGS sequence"/>
</dbReference>
<accession>A0ABV6DPY1</accession>
<dbReference type="InterPro" id="IPR007404">
    <property type="entry name" value="YdjM-like"/>
</dbReference>
<evidence type="ECO:0000313" key="2">
    <source>
        <dbReference type="EMBL" id="MFC0214699.1"/>
    </source>
</evidence>